<dbReference type="PROSITE" id="PS51733">
    <property type="entry name" value="BPL_LPL_CATALYTIC"/>
    <property type="match status" value="1"/>
</dbReference>
<dbReference type="PANTHER" id="PTHR12835">
    <property type="entry name" value="BIOTIN PROTEIN LIGASE"/>
    <property type="match status" value="1"/>
</dbReference>
<accession>A0A2S0MZL4</accession>
<name>A0A2S0MZL4_9BURK</name>
<evidence type="ECO:0000313" key="4">
    <source>
        <dbReference type="Proteomes" id="UP000239326"/>
    </source>
</evidence>
<dbReference type="EMBL" id="CP027669">
    <property type="protein sequence ID" value="AVO41325.1"/>
    <property type="molecule type" value="Genomic_DNA"/>
</dbReference>
<dbReference type="SUPFAM" id="SSF55681">
    <property type="entry name" value="Class II aaRS and biotin synthetases"/>
    <property type="match status" value="1"/>
</dbReference>
<dbReference type="InterPro" id="IPR045864">
    <property type="entry name" value="aa-tRNA-synth_II/BPL/LPL"/>
</dbReference>
<reference evidence="3 4" key="1">
    <citation type="submission" date="2018-03" db="EMBL/GenBank/DDBJ databases">
        <title>Genome sequencing of Simplicispira sp.</title>
        <authorList>
            <person name="Kim S.-J."/>
            <person name="Heo J."/>
            <person name="Kwon S.-W."/>
        </authorList>
    </citation>
    <scope>NUCLEOTIDE SEQUENCE [LARGE SCALE GENOMIC DNA]</scope>
    <source>
        <strain evidence="3 4">SC1-8</strain>
    </source>
</reference>
<dbReference type="RefSeq" id="WP_106446302.1">
    <property type="nucleotide sequence ID" value="NZ_CP027669.1"/>
</dbReference>
<dbReference type="Pfam" id="PF03099">
    <property type="entry name" value="BPL_LplA_LipB"/>
    <property type="match status" value="1"/>
</dbReference>
<keyword evidence="4" id="KW-1185">Reference proteome</keyword>
<dbReference type="CDD" id="cd16442">
    <property type="entry name" value="BPL"/>
    <property type="match status" value="1"/>
</dbReference>
<keyword evidence="1 3" id="KW-0436">Ligase</keyword>
<protein>
    <submittedName>
        <fullName evidence="3">Biotin--[acetyl-CoA-carboxylase] ligase</fullName>
    </submittedName>
</protein>
<dbReference type="PANTHER" id="PTHR12835:SF5">
    <property type="entry name" value="BIOTIN--PROTEIN LIGASE"/>
    <property type="match status" value="1"/>
</dbReference>
<evidence type="ECO:0000259" key="2">
    <source>
        <dbReference type="PROSITE" id="PS51733"/>
    </source>
</evidence>
<feature type="domain" description="BPL/LPL catalytic" evidence="2">
    <location>
        <begin position="22"/>
        <end position="214"/>
    </location>
</feature>
<dbReference type="InterPro" id="IPR004143">
    <property type="entry name" value="BPL_LPL_catalytic"/>
</dbReference>
<dbReference type="GO" id="GO:0004077">
    <property type="term" value="F:biotin--[biotin carboxyl-carrier protein] ligase activity"/>
    <property type="evidence" value="ECO:0007669"/>
    <property type="project" value="InterPro"/>
</dbReference>
<dbReference type="OrthoDB" id="9807064at2"/>
<organism evidence="3 4">
    <name type="scientific">Simplicispira suum</name>
    <dbReference type="NCBI Taxonomy" id="2109915"/>
    <lineage>
        <taxon>Bacteria</taxon>
        <taxon>Pseudomonadati</taxon>
        <taxon>Pseudomonadota</taxon>
        <taxon>Betaproteobacteria</taxon>
        <taxon>Burkholderiales</taxon>
        <taxon>Comamonadaceae</taxon>
        <taxon>Simplicispira</taxon>
    </lineage>
</organism>
<proteinExistence type="predicted"/>
<gene>
    <name evidence="3" type="ORF">C6571_08500</name>
</gene>
<dbReference type="NCBIfam" id="TIGR00121">
    <property type="entry name" value="birA_ligase"/>
    <property type="match status" value="1"/>
</dbReference>
<dbReference type="KEGG" id="simp:C6571_08500"/>
<dbReference type="Gene3D" id="3.30.930.10">
    <property type="entry name" value="Bira Bifunctional Protein, Domain 2"/>
    <property type="match status" value="1"/>
</dbReference>
<sequence length="280" mass="29322">MTKPVRWPLEALWQTLAPRMPGFSAELLDSVDSTNSECMRRLRAGQQEPLLLVALVQTAGRGRLGRNWQSEGEAAGASLTFSLALPMAPRSWSGLSLAVGLSVADSLQAELPAVGSRAPRIALKWPNDLWLQGQGAERKLGGILVETASWLAPGAASGATRWVVVGVGLNVAPRDGADFSTPPGCLHDLDARWDAPTALGCVVEPLVDALQAFEREGFAPLVARYAARDALAGRPVRLSDGREGLASGVGADGALRVRGPAGPFDISSAEVSVRPLPAVA</sequence>
<dbReference type="Proteomes" id="UP000239326">
    <property type="component" value="Chromosome"/>
</dbReference>
<dbReference type="GO" id="GO:0005737">
    <property type="term" value="C:cytoplasm"/>
    <property type="evidence" value="ECO:0007669"/>
    <property type="project" value="TreeGrafter"/>
</dbReference>
<dbReference type="AlphaFoldDB" id="A0A2S0MZL4"/>
<evidence type="ECO:0000256" key="1">
    <source>
        <dbReference type="ARBA" id="ARBA00022598"/>
    </source>
</evidence>
<evidence type="ECO:0000313" key="3">
    <source>
        <dbReference type="EMBL" id="AVO41325.1"/>
    </source>
</evidence>
<dbReference type="InterPro" id="IPR004408">
    <property type="entry name" value="Biotin_CoA_COase_ligase"/>
</dbReference>